<dbReference type="EMBL" id="JBBPBM010000035">
    <property type="protein sequence ID" value="KAK8530730.1"/>
    <property type="molecule type" value="Genomic_DNA"/>
</dbReference>
<protein>
    <submittedName>
        <fullName evidence="2">Uncharacterized protein</fullName>
    </submittedName>
</protein>
<evidence type="ECO:0000313" key="3">
    <source>
        <dbReference type="Proteomes" id="UP001472677"/>
    </source>
</evidence>
<sequence length="120" mass="13522">MDADFSEGMHMDGMQSVPMDNQIRRGMSGDEQRLSYASVTTNGSRSEGVRRDDSRLDPDAVEVLDEDCVIGNSGSFLTIEFSERVHSQIDRSMRNVIVVRLLERRIGYGVKSAHLPYVLR</sequence>
<dbReference type="Proteomes" id="UP001472677">
    <property type="component" value="Unassembled WGS sequence"/>
</dbReference>
<evidence type="ECO:0000313" key="2">
    <source>
        <dbReference type="EMBL" id="KAK8530730.1"/>
    </source>
</evidence>
<feature type="region of interest" description="Disordered" evidence="1">
    <location>
        <begin position="1"/>
        <end position="57"/>
    </location>
</feature>
<organism evidence="2 3">
    <name type="scientific">Hibiscus sabdariffa</name>
    <name type="common">roselle</name>
    <dbReference type="NCBI Taxonomy" id="183260"/>
    <lineage>
        <taxon>Eukaryota</taxon>
        <taxon>Viridiplantae</taxon>
        <taxon>Streptophyta</taxon>
        <taxon>Embryophyta</taxon>
        <taxon>Tracheophyta</taxon>
        <taxon>Spermatophyta</taxon>
        <taxon>Magnoliopsida</taxon>
        <taxon>eudicotyledons</taxon>
        <taxon>Gunneridae</taxon>
        <taxon>Pentapetalae</taxon>
        <taxon>rosids</taxon>
        <taxon>malvids</taxon>
        <taxon>Malvales</taxon>
        <taxon>Malvaceae</taxon>
        <taxon>Malvoideae</taxon>
        <taxon>Hibiscus</taxon>
    </lineage>
</organism>
<proteinExistence type="predicted"/>
<accession>A0ABR2D5X1</accession>
<feature type="compositionally biased region" description="Polar residues" evidence="1">
    <location>
        <begin position="35"/>
        <end position="45"/>
    </location>
</feature>
<reference evidence="2 3" key="1">
    <citation type="journal article" date="2024" name="G3 (Bethesda)">
        <title>Genome assembly of Hibiscus sabdariffa L. provides insights into metabolisms of medicinal natural products.</title>
        <authorList>
            <person name="Kim T."/>
        </authorList>
    </citation>
    <scope>NUCLEOTIDE SEQUENCE [LARGE SCALE GENOMIC DNA]</scope>
    <source>
        <strain evidence="2">TK-2024</strain>
        <tissue evidence="2">Old leaves</tissue>
    </source>
</reference>
<comment type="caution">
    <text evidence="2">The sequence shown here is derived from an EMBL/GenBank/DDBJ whole genome shotgun (WGS) entry which is preliminary data.</text>
</comment>
<feature type="compositionally biased region" description="Basic and acidic residues" evidence="1">
    <location>
        <begin position="47"/>
        <end position="57"/>
    </location>
</feature>
<gene>
    <name evidence="2" type="ORF">V6N12_013232</name>
</gene>
<name>A0ABR2D5X1_9ROSI</name>
<keyword evidence="3" id="KW-1185">Reference proteome</keyword>
<evidence type="ECO:0000256" key="1">
    <source>
        <dbReference type="SAM" id="MobiDB-lite"/>
    </source>
</evidence>